<evidence type="ECO:0000256" key="5">
    <source>
        <dbReference type="ARBA" id="ARBA00022989"/>
    </source>
</evidence>
<dbReference type="EMBL" id="JACOOL010000013">
    <property type="protein sequence ID" value="MBC5638256.1"/>
    <property type="molecule type" value="Genomic_DNA"/>
</dbReference>
<keyword evidence="5 8" id="KW-1133">Transmembrane helix</keyword>
<comment type="caution">
    <text evidence="9">The sequence shown here is derived from an EMBL/GenBank/DDBJ whole genome shotgun (WGS) entry which is preliminary data.</text>
</comment>
<feature type="transmembrane region" description="Helical" evidence="8">
    <location>
        <begin position="85"/>
        <end position="104"/>
    </location>
</feature>
<evidence type="ECO:0000256" key="3">
    <source>
        <dbReference type="ARBA" id="ARBA00022475"/>
    </source>
</evidence>
<dbReference type="GO" id="GO:0022857">
    <property type="term" value="F:transmembrane transporter activity"/>
    <property type="evidence" value="ECO:0007669"/>
    <property type="project" value="InterPro"/>
</dbReference>
<dbReference type="PANTHER" id="PTHR30561">
    <property type="entry name" value="SMR FAMILY PROTON-DEPENDENT DRUG EFFLUX TRANSPORTER SUGE"/>
    <property type="match status" value="1"/>
</dbReference>
<reference evidence="9" key="1">
    <citation type="submission" date="2020-08" db="EMBL/GenBank/DDBJ databases">
        <title>Genome public.</title>
        <authorList>
            <person name="Liu C."/>
            <person name="Sun Q."/>
        </authorList>
    </citation>
    <scope>NUCLEOTIDE SEQUENCE</scope>
    <source>
        <strain evidence="9">BX22</strain>
    </source>
</reference>
<sequence length="105" mass="11183">MMEWIYLVIAGVGEVVGVTGISQVNKKKSVASFSLLIGGFSLSFVLLAIAMQSISMGTAYAVWTGIGTVGSVLVGMIFYHESKDYLRILFICMVLTAAVGLKLIS</sequence>
<dbReference type="PANTHER" id="PTHR30561:SF0">
    <property type="entry name" value="GUANIDINIUM EXPORTER"/>
    <property type="match status" value="1"/>
</dbReference>
<evidence type="ECO:0000256" key="2">
    <source>
        <dbReference type="ARBA" id="ARBA00022448"/>
    </source>
</evidence>
<feature type="transmembrane region" description="Helical" evidence="8">
    <location>
        <begin position="33"/>
        <end position="51"/>
    </location>
</feature>
<dbReference type="InterPro" id="IPR037185">
    <property type="entry name" value="EmrE-like"/>
</dbReference>
<feature type="transmembrane region" description="Helical" evidence="8">
    <location>
        <begin position="58"/>
        <end position="79"/>
    </location>
</feature>
<evidence type="ECO:0000256" key="7">
    <source>
        <dbReference type="RuleBase" id="RU003942"/>
    </source>
</evidence>
<proteinExistence type="inferred from homology"/>
<dbReference type="GO" id="GO:0005886">
    <property type="term" value="C:plasma membrane"/>
    <property type="evidence" value="ECO:0007669"/>
    <property type="project" value="UniProtKB-SubCell"/>
</dbReference>
<dbReference type="AlphaFoldDB" id="A0A923RJU2"/>
<keyword evidence="6 8" id="KW-0472">Membrane</keyword>
<evidence type="ECO:0000313" key="9">
    <source>
        <dbReference type="EMBL" id="MBC5638256.1"/>
    </source>
</evidence>
<keyword evidence="10" id="KW-1185">Reference proteome</keyword>
<comment type="similarity">
    <text evidence="7">Belongs to the drug/metabolite transporter (DMT) superfamily. Small multidrug resistance (SMR) (TC 2.A.7.1) family.</text>
</comment>
<name>A0A923RJU2_9BACI</name>
<evidence type="ECO:0000256" key="8">
    <source>
        <dbReference type="SAM" id="Phobius"/>
    </source>
</evidence>
<dbReference type="InterPro" id="IPR000390">
    <property type="entry name" value="Small_drug/metabolite_transptr"/>
</dbReference>
<dbReference type="SUPFAM" id="SSF103481">
    <property type="entry name" value="Multidrug resistance efflux transporter EmrE"/>
    <property type="match status" value="1"/>
</dbReference>
<evidence type="ECO:0000256" key="4">
    <source>
        <dbReference type="ARBA" id="ARBA00022692"/>
    </source>
</evidence>
<keyword evidence="2" id="KW-0813">Transport</keyword>
<comment type="subcellular location">
    <subcellularLocation>
        <location evidence="1 7">Cell membrane</location>
        <topology evidence="1 7">Multi-pass membrane protein</topology>
    </subcellularLocation>
</comment>
<evidence type="ECO:0000256" key="1">
    <source>
        <dbReference type="ARBA" id="ARBA00004651"/>
    </source>
</evidence>
<dbReference type="InterPro" id="IPR045324">
    <property type="entry name" value="Small_multidrug_res"/>
</dbReference>
<evidence type="ECO:0000313" key="10">
    <source>
        <dbReference type="Proteomes" id="UP000637359"/>
    </source>
</evidence>
<dbReference type="Proteomes" id="UP000637359">
    <property type="component" value="Unassembled WGS sequence"/>
</dbReference>
<dbReference type="Pfam" id="PF00893">
    <property type="entry name" value="Multi_Drug_Res"/>
    <property type="match status" value="1"/>
</dbReference>
<keyword evidence="3" id="KW-1003">Cell membrane</keyword>
<keyword evidence="4 7" id="KW-0812">Transmembrane</keyword>
<dbReference type="Gene3D" id="1.10.3730.20">
    <property type="match status" value="1"/>
</dbReference>
<protein>
    <submittedName>
        <fullName evidence="9">Multidrug efflux SMR transporter</fullName>
    </submittedName>
</protein>
<gene>
    <name evidence="9" type="ORF">H8S33_15775</name>
</gene>
<accession>A0A923RJU2</accession>
<organism evidence="9 10">
    <name type="scientific">Ornithinibacillus hominis</name>
    <dbReference type="NCBI Taxonomy" id="2763055"/>
    <lineage>
        <taxon>Bacteria</taxon>
        <taxon>Bacillati</taxon>
        <taxon>Bacillota</taxon>
        <taxon>Bacilli</taxon>
        <taxon>Bacillales</taxon>
        <taxon>Bacillaceae</taxon>
        <taxon>Ornithinibacillus</taxon>
    </lineage>
</organism>
<evidence type="ECO:0000256" key="6">
    <source>
        <dbReference type="ARBA" id="ARBA00023136"/>
    </source>
</evidence>